<dbReference type="GO" id="GO:0003697">
    <property type="term" value="F:single-stranded DNA binding"/>
    <property type="evidence" value="ECO:0007669"/>
    <property type="project" value="InterPro"/>
</dbReference>
<evidence type="ECO:0000313" key="2">
    <source>
        <dbReference type="EMBL" id="KAG5285911.1"/>
    </source>
</evidence>
<proteinExistence type="predicted"/>
<dbReference type="AlphaFoldDB" id="A0AAV6HK36"/>
<dbReference type="Pfam" id="PF17659">
    <property type="entry name" value="RADX"/>
    <property type="match status" value="1"/>
</dbReference>
<accession>A0AAV6HK36</accession>
<dbReference type="PANTHER" id="PTHR14944:SF3">
    <property type="entry name" value="SI:CH73-71D17.2"/>
    <property type="match status" value="1"/>
</dbReference>
<reference evidence="2 3" key="1">
    <citation type="submission" date="2020-10" db="EMBL/GenBank/DDBJ databases">
        <title>Chromosome-scale genome assembly of the Allis shad, Alosa alosa.</title>
        <authorList>
            <person name="Margot Z."/>
            <person name="Christophe K."/>
            <person name="Cabau C."/>
            <person name="Louis A."/>
            <person name="Berthelot C."/>
            <person name="Parey E."/>
            <person name="Roest Crollius H."/>
            <person name="Montfort J."/>
            <person name="Robinson-Rechavi M."/>
            <person name="Bucao C."/>
            <person name="Bouchez O."/>
            <person name="Gislard M."/>
            <person name="Lluch J."/>
            <person name="Milhes M."/>
            <person name="Lampietro C."/>
            <person name="Lopez Roques C."/>
            <person name="Donnadieu C."/>
            <person name="Braasch I."/>
            <person name="Desvignes T."/>
            <person name="Postlethwait J."/>
            <person name="Bobe J."/>
            <person name="Guiguen Y."/>
        </authorList>
    </citation>
    <scope>NUCLEOTIDE SEQUENCE [LARGE SCALE GENOMIC DNA]</scope>
    <source>
        <strain evidence="2">M-15738</strain>
        <tissue evidence="2">Blood</tissue>
    </source>
</reference>
<dbReference type="Proteomes" id="UP000823561">
    <property type="component" value="Chromosome 1"/>
</dbReference>
<dbReference type="InterPro" id="IPR012340">
    <property type="entry name" value="NA-bd_OB-fold"/>
</dbReference>
<dbReference type="PANTHER" id="PTHR14944">
    <property type="entry name" value="RPA-RELATED PROTEIN RADX"/>
    <property type="match status" value="1"/>
</dbReference>
<dbReference type="Gene3D" id="2.40.50.140">
    <property type="entry name" value="Nucleic acid-binding proteins"/>
    <property type="match status" value="1"/>
</dbReference>
<comment type="caution">
    <text evidence="2">The sequence shown here is derived from an EMBL/GenBank/DDBJ whole genome shotgun (WGS) entry which is preliminary data.</text>
</comment>
<name>A0AAV6HK36_9TELE</name>
<feature type="region of interest" description="Disordered" evidence="1">
    <location>
        <begin position="537"/>
        <end position="594"/>
    </location>
</feature>
<evidence type="ECO:0000256" key="1">
    <source>
        <dbReference type="SAM" id="MobiDB-lite"/>
    </source>
</evidence>
<organism evidence="2 3">
    <name type="scientific">Alosa alosa</name>
    <name type="common">allis shad</name>
    <dbReference type="NCBI Taxonomy" id="278164"/>
    <lineage>
        <taxon>Eukaryota</taxon>
        <taxon>Metazoa</taxon>
        <taxon>Chordata</taxon>
        <taxon>Craniata</taxon>
        <taxon>Vertebrata</taxon>
        <taxon>Euteleostomi</taxon>
        <taxon>Actinopterygii</taxon>
        <taxon>Neopterygii</taxon>
        <taxon>Teleostei</taxon>
        <taxon>Clupei</taxon>
        <taxon>Clupeiformes</taxon>
        <taxon>Clupeoidei</taxon>
        <taxon>Clupeidae</taxon>
        <taxon>Alosa</taxon>
    </lineage>
</organism>
<evidence type="ECO:0000313" key="3">
    <source>
        <dbReference type="Proteomes" id="UP000823561"/>
    </source>
</evidence>
<dbReference type="EMBL" id="JADWDJ010000001">
    <property type="protein sequence ID" value="KAG5285911.1"/>
    <property type="molecule type" value="Genomic_DNA"/>
</dbReference>
<keyword evidence="3" id="KW-1185">Reference proteome</keyword>
<gene>
    <name evidence="2" type="ORF">AALO_G00008910</name>
</gene>
<evidence type="ECO:0008006" key="4">
    <source>
        <dbReference type="Google" id="ProtNLM"/>
    </source>
</evidence>
<dbReference type="InterPro" id="IPR040893">
    <property type="entry name" value="RADX"/>
</dbReference>
<feature type="compositionally biased region" description="Low complexity" evidence="1">
    <location>
        <begin position="540"/>
        <end position="558"/>
    </location>
</feature>
<sequence length="793" mass="88958">MASSIPAQPPSCALQRTLRKLSITRVGTGQNRTCQEPLYVLSLDRYMKDANFAVFFQGSIHASDSLYDATLTDGDCKIRVSIEPRLNHLIVKKLFRCGSTLKNVEFLVEQNTDKGNTDILVTNLELDQQSEDAALLALSEVNVKSLPWWAGEEPSSLPLRARRSTYLPLWNDYDFSGEMWRDRPPDDMNERSTSSRAPVSLREVRQRFLSDGSRIRGDVRVRILQKSRLIHYGKAEQNCLCPYRAELQVADESASVSVVLWNTMCMEWYRRLHPGMVLRLSRFRVRESFSHRIGQNPEPDIEISLNSSHPSAIISIVSPVSPEWHLPDVPHDFCKGTDLQSRPHGSICDVVGLVIFTGRPECVKNKEGKMDHFRWIQLEDGSCDYPVMVKLYSTSQPDVHSTIQPMAVFVCTRLQLVSGSSQFYYLTNTQYTQVYCTGTGCPLTIPYKGIHPFRQFLQWLDQTDEGDVMKRSVVGGSFIYPPPPASLKTFMEERKAQPGLISGQELKGLCENLQYRESQRFCVQCTVSAVEYHHQDDGQTSVLSSPPLTTPTSPGLPVEPQPVKRSPRGQKRPNPITAGTPRKRLILPSSDSEEISDSGLSLFDSAMEFLIGDEKNVDDAGNDDDDSNSFVTADTSPACSFSLSRAAMETIPRTFCYRRRHVQASATGLQPNSFQKLLPFAELESFSPAPFYKGHYTLQLRALSDGVVVNALFLPASLESNHWRPLPHRHANSWESILSHGGFSPHVPPPSPVDLMAIKTQLVNQKLVCVLEACPLGRNRLELVLSRAFPLQS</sequence>
<protein>
    <recommendedName>
        <fullName evidence="4">RPA-related protein RADX-like</fullName>
    </recommendedName>
</protein>